<evidence type="ECO:0000256" key="1">
    <source>
        <dbReference type="SAM" id="Phobius"/>
    </source>
</evidence>
<dbReference type="GO" id="GO:0016301">
    <property type="term" value="F:kinase activity"/>
    <property type="evidence" value="ECO:0007669"/>
    <property type="project" value="UniProtKB-KW"/>
</dbReference>
<keyword evidence="1" id="KW-0812">Transmembrane</keyword>
<keyword evidence="2" id="KW-0675">Receptor</keyword>
<protein>
    <submittedName>
        <fullName evidence="2">Receptor tyrosine-protein kinase erbB-4</fullName>
    </submittedName>
</protein>
<feature type="transmembrane region" description="Helical" evidence="1">
    <location>
        <begin position="40"/>
        <end position="60"/>
    </location>
</feature>
<proteinExistence type="predicted"/>
<organism evidence="2">
    <name type="scientific">Siphoviridae sp. ctnpt50</name>
    <dbReference type="NCBI Taxonomy" id="2827941"/>
    <lineage>
        <taxon>Viruses</taxon>
        <taxon>Duplodnaviria</taxon>
        <taxon>Heunggongvirae</taxon>
        <taxon>Uroviricota</taxon>
        <taxon>Caudoviricetes</taxon>
    </lineage>
</organism>
<keyword evidence="2" id="KW-0808">Transferase</keyword>
<evidence type="ECO:0000313" key="2">
    <source>
        <dbReference type="EMBL" id="DAF49152.1"/>
    </source>
</evidence>
<accession>A0A8S5SDY7</accession>
<sequence length="70" mass="7846">MLKINKELAERILTFVAFALMFICATMIFIAGFIVENIGAIIVGGIVLTICLFISASWIIRRVKNNKENK</sequence>
<feature type="transmembrane region" description="Helical" evidence="1">
    <location>
        <begin position="12"/>
        <end position="34"/>
    </location>
</feature>
<name>A0A8S5SDY7_9CAUD</name>
<keyword evidence="1" id="KW-1133">Transmembrane helix</keyword>
<keyword evidence="1" id="KW-0472">Membrane</keyword>
<dbReference type="EMBL" id="BK032577">
    <property type="protein sequence ID" value="DAF49152.1"/>
    <property type="molecule type" value="Genomic_DNA"/>
</dbReference>
<reference evidence="2" key="1">
    <citation type="journal article" date="2021" name="Proc. Natl. Acad. Sci. U.S.A.">
        <title>A Catalog of Tens of Thousands of Viruses from Human Metagenomes Reveals Hidden Associations with Chronic Diseases.</title>
        <authorList>
            <person name="Tisza M.J."/>
            <person name="Buck C.B."/>
        </authorList>
    </citation>
    <scope>NUCLEOTIDE SEQUENCE</scope>
    <source>
        <strain evidence="2">Ctnpt50</strain>
    </source>
</reference>
<keyword evidence="2" id="KW-0418">Kinase</keyword>